<dbReference type="PROSITE" id="PS51257">
    <property type="entry name" value="PROKAR_LIPOPROTEIN"/>
    <property type="match status" value="1"/>
</dbReference>
<sequence>MRDTYLRKVLGADRASRIAAAKVLLVGAGGIGCELLKNLLLCGFGEIHIVDLDTITLSNLNRQFLFLKDDIDKLKALTVAANAQAFNAFNTRLVPHHGNVMNPAVFPAAWWAQFDYVYNALDNLEARRYVNRMVLFLRKPLMEAGTTGFDGQVQPIYPYATECFDCQAKATPMTFPVCTIRSTPSRPVHCVVWAKQFLFQQLFSFTTLHDIPDAQLHEEAADDAEIARIHLESNELFELKAQVGDPDFPARVIVKIFDDDVHKACRLELLWKNRRRPQPLRFNHAFRADLERMLLDPAKDALLRDDTRDWSVLETLYVFWRATQRLQNRITHNNEPDIAFDKDDEDTLNFVAAAANLRSHAFHIERKFKFDIKQIAGNIIPAIATTNAVISGFSNLVSLGFWAPHFSPMAAKAVFLSNKENKRVTSAAIAAPSPKCASCARVCRAIFTFGPAVFDMTLADLVRDIKFKYGYSDEVSVMLGQSALVYDCDFDDNAHKKLSELRSFQNNEVLLVQDDADVLENLELLLNVEDGARYALPDVQLRPKPVDAPAPEPDTGLVVATDAGPIEIAEEPPLKRRRVEEIETL</sequence>
<keyword evidence="7 10" id="KW-0833">Ubl conjugation pathway</keyword>
<evidence type="ECO:0000313" key="17">
    <source>
        <dbReference type="Proteomes" id="UP000268321"/>
    </source>
</evidence>
<dbReference type="Pfam" id="PF00899">
    <property type="entry name" value="ThiF"/>
    <property type="match status" value="1"/>
</dbReference>
<feature type="binding site" evidence="12">
    <location>
        <begin position="122"/>
        <end position="127"/>
    </location>
    <ligand>
        <name>ATP</name>
        <dbReference type="ChEBI" id="CHEBI:30616"/>
    </ligand>
</feature>
<dbReference type="GO" id="GO:0016925">
    <property type="term" value="P:protein sumoylation"/>
    <property type="evidence" value="ECO:0007669"/>
    <property type="project" value="UniProtKB-UniRule"/>
</dbReference>
<comment type="subcellular location">
    <subcellularLocation>
        <location evidence="1">Cytoplasm</location>
    </subcellularLocation>
</comment>
<feature type="binding site" evidence="12">
    <location>
        <begin position="59"/>
        <end position="62"/>
    </location>
    <ligand>
        <name>ATP</name>
        <dbReference type="ChEBI" id="CHEBI:30616"/>
    </ligand>
</feature>
<evidence type="ECO:0000259" key="15">
    <source>
        <dbReference type="Pfam" id="PF00899"/>
    </source>
</evidence>
<evidence type="ECO:0000256" key="6">
    <source>
        <dbReference type="ARBA" id="ARBA00022741"/>
    </source>
</evidence>
<gene>
    <name evidence="16" type="ORF">METBISCDRAFT_25752</name>
</gene>
<feature type="binding site" evidence="13">
    <location>
        <position position="436"/>
    </location>
    <ligand>
        <name>Zn(2+)</name>
        <dbReference type="ChEBI" id="CHEBI:29105"/>
    </ligand>
</feature>
<dbReference type="GO" id="GO:0031510">
    <property type="term" value="C:SUMO activating enzyme complex"/>
    <property type="evidence" value="ECO:0007669"/>
    <property type="project" value="UniProtKB-UniRule"/>
</dbReference>
<dbReference type="OrthoDB" id="10255449at2759"/>
<evidence type="ECO:0000256" key="14">
    <source>
        <dbReference type="PROSITE-ProRule" id="PRU10132"/>
    </source>
</evidence>
<organism evidence="16 17">
    <name type="scientific">Metschnikowia bicuspidata</name>
    <dbReference type="NCBI Taxonomy" id="27322"/>
    <lineage>
        <taxon>Eukaryota</taxon>
        <taxon>Fungi</taxon>
        <taxon>Dikarya</taxon>
        <taxon>Ascomycota</taxon>
        <taxon>Saccharomycotina</taxon>
        <taxon>Pichiomycetes</taxon>
        <taxon>Metschnikowiaceae</taxon>
        <taxon>Metschnikowia</taxon>
    </lineage>
</organism>
<feature type="binding site" evidence="13">
    <location>
        <position position="166"/>
    </location>
    <ligand>
        <name>Zn(2+)</name>
        <dbReference type="ChEBI" id="CHEBI:29105"/>
    </ligand>
</feature>
<evidence type="ECO:0000256" key="11">
    <source>
        <dbReference type="PIRSR" id="PIRSR039133-1"/>
    </source>
</evidence>
<protein>
    <recommendedName>
        <fullName evidence="10">Ubiquitin-activating enzyme E1-like</fullName>
    </recommendedName>
</protein>
<feature type="binding site" evidence="13">
    <location>
        <position position="439"/>
    </location>
    <ligand>
        <name>Zn(2+)</name>
        <dbReference type="ChEBI" id="CHEBI:29105"/>
    </ligand>
</feature>
<dbReference type="GO" id="GO:0046872">
    <property type="term" value="F:metal ion binding"/>
    <property type="evidence" value="ECO:0007669"/>
    <property type="project" value="UniProtKB-KW"/>
</dbReference>
<dbReference type="InterPro" id="IPR000594">
    <property type="entry name" value="ThiF_NAD_FAD-bd"/>
</dbReference>
<proteinExistence type="inferred from homology"/>
<evidence type="ECO:0000256" key="4">
    <source>
        <dbReference type="ARBA" id="ARBA00022490"/>
    </source>
</evidence>
<dbReference type="InterPro" id="IPR033127">
    <property type="entry name" value="UBQ-activ_enz_E1_Cys_AS"/>
</dbReference>
<dbReference type="GO" id="GO:0005737">
    <property type="term" value="C:cytoplasm"/>
    <property type="evidence" value="ECO:0007669"/>
    <property type="project" value="UniProtKB-SubCell"/>
</dbReference>
<dbReference type="Gene3D" id="3.50.50.80">
    <property type="entry name" value="Ubiquitin-activating enzyme E1, inactive adenylation domain, subdomain 1"/>
    <property type="match status" value="1"/>
</dbReference>
<dbReference type="GO" id="GO:0005524">
    <property type="term" value="F:ATP binding"/>
    <property type="evidence" value="ECO:0007669"/>
    <property type="project" value="UniProtKB-UniRule"/>
</dbReference>
<dbReference type="GO" id="GO:0019948">
    <property type="term" value="F:SUMO activating enzyme activity"/>
    <property type="evidence" value="ECO:0007669"/>
    <property type="project" value="UniProtKB-UniRule"/>
</dbReference>
<keyword evidence="8 10" id="KW-0862">Zinc</keyword>
<evidence type="ECO:0000256" key="7">
    <source>
        <dbReference type="ARBA" id="ARBA00022786"/>
    </source>
</evidence>
<dbReference type="PROSITE" id="PS00865">
    <property type="entry name" value="UBIQUITIN_ACTIVAT_2"/>
    <property type="match status" value="1"/>
</dbReference>
<evidence type="ECO:0000256" key="5">
    <source>
        <dbReference type="ARBA" id="ARBA00022723"/>
    </source>
</evidence>
<dbReference type="Proteomes" id="UP000268321">
    <property type="component" value="Unassembled WGS sequence"/>
</dbReference>
<dbReference type="EMBL" id="ML004431">
    <property type="protein sequence ID" value="RKP32521.1"/>
    <property type="molecule type" value="Genomic_DNA"/>
</dbReference>
<evidence type="ECO:0000256" key="12">
    <source>
        <dbReference type="PIRSR" id="PIRSR039133-2"/>
    </source>
</evidence>
<comment type="pathway">
    <text evidence="2 10">Protein modification; protein sumoylation.</text>
</comment>
<feature type="binding site" evidence="12">
    <location>
        <position position="75"/>
    </location>
    <ligand>
        <name>ATP</name>
        <dbReference type="ChEBI" id="CHEBI:30616"/>
    </ligand>
</feature>
<dbReference type="FunFam" id="3.50.50.80:FF:000002">
    <property type="entry name" value="SUMO-activating enzyme subunit 2"/>
    <property type="match status" value="1"/>
</dbReference>
<dbReference type="SUPFAM" id="SSF69572">
    <property type="entry name" value="Activating enzymes of the ubiquitin-like proteins"/>
    <property type="match status" value="1"/>
</dbReference>
<dbReference type="PANTHER" id="PTHR10953">
    <property type="entry name" value="UBIQUITIN-ACTIVATING ENZYME E1"/>
    <property type="match status" value="1"/>
</dbReference>
<accession>A0A4P9ZJF1</accession>
<dbReference type="InterPro" id="IPR045886">
    <property type="entry name" value="ThiF/MoeB/HesA"/>
</dbReference>
<name>A0A4P9ZJF1_9ASCO</name>
<comment type="subunit">
    <text evidence="10">Heterodimer.</text>
</comment>
<evidence type="ECO:0000256" key="3">
    <source>
        <dbReference type="ARBA" id="ARBA00005673"/>
    </source>
</evidence>
<reference evidence="17" key="1">
    <citation type="journal article" date="2018" name="Nat. Microbiol.">
        <title>Leveraging single-cell genomics to expand the fungal tree of life.</title>
        <authorList>
            <person name="Ahrendt S.R."/>
            <person name="Quandt C.A."/>
            <person name="Ciobanu D."/>
            <person name="Clum A."/>
            <person name="Salamov A."/>
            <person name="Andreopoulos B."/>
            <person name="Cheng J.F."/>
            <person name="Woyke T."/>
            <person name="Pelin A."/>
            <person name="Henrissat B."/>
            <person name="Reynolds N.K."/>
            <person name="Benny G.L."/>
            <person name="Smith M.E."/>
            <person name="James T.Y."/>
            <person name="Grigoriev I.V."/>
        </authorList>
    </citation>
    <scope>NUCLEOTIDE SEQUENCE [LARGE SCALE GENOMIC DNA]</scope>
    <source>
        <strain evidence="17">Baker2002</strain>
    </source>
</reference>
<feature type="domain" description="THIF-type NAD/FAD binding fold" evidence="15">
    <location>
        <begin position="9"/>
        <end position="436"/>
    </location>
</feature>
<feature type="binding site" evidence="13">
    <location>
        <position position="163"/>
    </location>
    <ligand>
        <name>Zn(2+)</name>
        <dbReference type="ChEBI" id="CHEBI:29105"/>
    </ligand>
</feature>
<dbReference type="Gene3D" id="3.10.290.20">
    <property type="entry name" value="Ubiquitin-like 2 activating enzyme e1b. Chain: B, domain 3"/>
    <property type="match status" value="1"/>
</dbReference>
<keyword evidence="4" id="KW-0963">Cytoplasm</keyword>
<feature type="binding site" evidence="12">
    <location>
        <position position="51"/>
    </location>
    <ligand>
        <name>ATP</name>
        <dbReference type="ChEBI" id="CHEBI:30616"/>
    </ligand>
</feature>
<dbReference type="UniPathway" id="UPA00886"/>
<dbReference type="InterPro" id="IPR023318">
    <property type="entry name" value="Ub_act_enz_dom_a_sf"/>
</dbReference>
<keyword evidence="5 10" id="KW-0479">Metal-binding</keyword>
<evidence type="ECO:0000256" key="1">
    <source>
        <dbReference type="ARBA" id="ARBA00004496"/>
    </source>
</evidence>
<keyword evidence="17" id="KW-1185">Reference proteome</keyword>
<keyword evidence="6 10" id="KW-0547">Nucleotide-binding</keyword>
<evidence type="ECO:0000256" key="10">
    <source>
        <dbReference type="PIRNR" id="PIRNR039133"/>
    </source>
</evidence>
<dbReference type="PIRSF" id="PIRSF039133">
    <property type="entry name" value="SUMO_E1B"/>
    <property type="match status" value="1"/>
</dbReference>
<evidence type="ECO:0000256" key="8">
    <source>
        <dbReference type="ARBA" id="ARBA00022833"/>
    </source>
</evidence>
<comment type="similarity">
    <text evidence="3 10">Belongs to the ubiquitin-activating E1 family.</text>
</comment>
<evidence type="ECO:0000256" key="13">
    <source>
        <dbReference type="PIRSR" id="PIRSR039133-3"/>
    </source>
</evidence>
<dbReference type="InterPro" id="IPR035985">
    <property type="entry name" value="Ubiquitin-activating_enz"/>
</dbReference>
<dbReference type="InterPro" id="IPR030661">
    <property type="entry name" value="Uba2"/>
</dbReference>
<dbReference type="AlphaFoldDB" id="A0A4P9ZJF1"/>
<evidence type="ECO:0000256" key="2">
    <source>
        <dbReference type="ARBA" id="ARBA00004718"/>
    </source>
</evidence>
<feature type="binding site" evidence="12">
    <location>
        <begin position="27"/>
        <end position="32"/>
    </location>
    <ligand>
        <name>ATP</name>
        <dbReference type="ChEBI" id="CHEBI:30616"/>
    </ligand>
</feature>
<feature type="active site" description="Glycyl thioester intermediate" evidence="11 14">
    <location>
        <position position="178"/>
    </location>
</feature>
<dbReference type="PANTHER" id="PTHR10953:SF5">
    <property type="entry name" value="SUMO-ACTIVATING ENZYME SUBUNIT 2"/>
    <property type="match status" value="1"/>
</dbReference>
<dbReference type="InterPro" id="IPR042449">
    <property type="entry name" value="Ub-E1_IAD_1"/>
</dbReference>
<dbReference type="Gene3D" id="1.10.10.520">
    <property type="entry name" value="Ubiquitin activating enzymes (Uba3). Chain: B, domain 2"/>
    <property type="match status" value="1"/>
</dbReference>
<evidence type="ECO:0000256" key="9">
    <source>
        <dbReference type="ARBA" id="ARBA00022840"/>
    </source>
</evidence>
<evidence type="ECO:0000313" key="16">
    <source>
        <dbReference type="EMBL" id="RKP32521.1"/>
    </source>
</evidence>
<keyword evidence="9 10" id="KW-0067">ATP-binding</keyword>